<keyword evidence="1" id="KW-1133">Transmembrane helix</keyword>
<keyword evidence="3" id="KW-1185">Reference proteome</keyword>
<dbReference type="AlphaFoldDB" id="A0A8J6J1B5"/>
<evidence type="ECO:0000313" key="2">
    <source>
        <dbReference type="EMBL" id="MBC5722269.1"/>
    </source>
</evidence>
<name>A0A8J6J1B5_9FIRM</name>
<feature type="transmembrane region" description="Helical" evidence="1">
    <location>
        <begin position="174"/>
        <end position="191"/>
    </location>
</feature>
<proteinExistence type="predicted"/>
<evidence type="ECO:0000313" key="3">
    <source>
        <dbReference type="Proteomes" id="UP000628736"/>
    </source>
</evidence>
<gene>
    <name evidence="2" type="ORF">H8S11_05540</name>
</gene>
<organism evidence="2 3">
    <name type="scientific">Flintibacter hominis</name>
    <dbReference type="NCBI Taxonomy" id="2763048"/>
    <lineage>
        <taxon>Bacteria</taxon>
        <taxon>Bacillati</taxon>
        <taxon>Bacillota</taxon>
        <taxon>Clostridia</taxon>
        <taxon>Eubacteriales</taxon>
        <taxon>Flintibacter</taxon>
    </lineage>
</organism>
<dbReference type="Proteomes" id="UP000628736">
    <property type="component" value="Unassembled WGS sequence"/>
</dbReference>
<dbReference type="Pfam" id="PF06912">
    <property type="entry name" value="DUF1275"/>
    <property type="match status" value="1"/>
</dbReference>
<dbReference type="PANTHER" id="PTHR37314">
    <property type="entry name" value="SLR0142 PROTEIN"/>
    <property type="match status" value="1"/>
</dbReference>
<dbReference type="PANTHER" id="PTHR37314:SF4">
    <property type="entry name" value="UPF0700 TRANSMEMBRANE PROTEIN YOAK"/>
    <property type="match status" value="1"/>
</dbReference>
<reference evidence="2" key="1">
    <citation type="submission" date="2020-08" db="EMBL/GenBank/DDBJ databases">
        <title>Genome public.</title>
        <authorList>
            <person name="Liu C."/>
            <person name="Sun Q."/>
        </authorList>
    </citation>
    <scope>NUCLEOTIDE SEQUENCE</scope>
    <source>
        <strain evidence="2">NSJ-23</strain>
    </source>
</reference>
<evidence type="ECO:0000256" key="1">
    <source>
        <dbReference type="SAM" id="Phobius"/>
    </source>
</evidence>
<dbReference type="EMBL" id="JACOPO010000003">
    <property type="protein sequence ID" value="MBC5722269.1"/>
    <property type="molecule type" value="Genomic_DNA"/>
</dbReference>
<dbReference type="RefSeq" id="WP_186852482.1">
    <property type="nucleotide sequence ID" value="NZ_JACOPO010000003.1"/>
</dbReference>
<sequence length="220" mass="24311">MKHLQPSESLANGLLLAFAGGMMDAYTYLCRGQVFANAETGNLVLLGIQLAQRNWGRALYYLWPIMSFALGVLLTEWLRSHFTPLPGLPHWRQLVLVVECGGLLLVSLLPVGPLDWLANVIVSFVSAMQIESFRKFEGNPFSTTMCTGNLRSGTEKLYRCLFLREERAGRGAQDYYSVILLFVLGALVGGLCADLLAGRSILLACLPLSLAFLLMLREPQ</sequence>
<dbReference type="InterPro" id="IPR010699">
    <property type="entry name" value="DUF1275"/>
</dbReference>
<comment type="caution">
    <text evidence="2">The sequence shown here is derived from an EMBL/GenBank/DDBJ whole genome shotgun (WGS) entry which is preliminary data.</text>
</comment>
<accession>A0A8J6J1B5</accession>
<protein>
    <submittedName>
        <fullName evidence="2">DUF1275 domain-containing protein</fullName>
    </submittedName>
</protein>
<keyword evidence="1" id="KW-0472">Membrane</keyword>
<feature type="transmembrane region" description="Helical" evidence="1">
    <location>
        <begin position="60"/>
        <end position="78"/>
    </location>
</feature>
<keyword evidence="1" id="KW-0812">Transmembrane</keyword>